<evidence type="ECO:0000256" key="1">
    <source>
        <dbReference type="SAM" id="MobiDB-lite"/>
    </source>
</evidence>
<feature type="region of interest" description="Disordered" evidence="1">
    <location>
        <begin position="60"/>
        <end position="84"/>
    </location>
</feature>
<dbReference type="Proteomes" id="UP000510721">
    <property type="component" value="Chromosome"/>
</dbReference>
<evidence type="ECO:0000313" key="3">
    <source>
        <dbReference type="EMBL" id="QLL60005.1"/>
    </source>
</evidence>
<sequence>MNRKNRILFAAICSFVTVGPGSVSLAEQTSGDHYPGIDINQRVINGQREPLNKYLLKRRGAVQTPDTGATGTINQPQPPRKPVQ</sequence>
<feature type="chain" id="PRO_5043736502" evidence="2">
    <location>
        <begin position="26"/>
        <end position="84"/>
    </location>
</feature>
<keyword evidence="4" id="KW-1185">Reference proteome</keyword>
<dbReference type="EMBL" id="CP041238">
    <property type="protein sequence ID" value="QLL60005.1"/>
    <property type="molecule type" value="Genomic_DNA"/>
</dbReference>
<accession>A0A859QEG7</accession>
<dbReference type="RefSeq" id="WP_180939599.1">
    <property type="nucleotide sequence ID" value="NZ_CP041238.1"/>
</dbReference>
<feature type="signal peptide" evidence="2">
    <location>
        <begin position="1"/>
        <end position="25"/>
    </location>
</feature>
<evidence type="ECO:0000256" key="2">
    <source>
        <dbReference type="SAM" id="SignalP"/>
    </source>
</evidence>
<keyword evidence="2" id="KW-0732">Signal</keyword>
<reference evidence="3 4" key="1">
    <citation type="submission" date="2019-06" db="EMBL/GenBank/DDBJ databases">
        <title>Complete genome sequence of Ensifer mexicanus ITTG R7 isolated from nodules of Acacia angustissima (Mill.) Kuntze.</title>
        <authorList>
            <person name="Rincon-Rosales R."/>
            <person name="Rogel M.A."/>
            <person name="Guerrero G."/>
            <person name="Rincon-Molina C.I."/>
            <person name="Lopez-Lopez A."/>
            <person name="Martinez-Romero E."/>
        </authorList>
    </citation>
    <scope>NUCLEOTIDE SEQUENCE [LARGE SCALE GENOMIC DNA]</scope>
    <source>
        <strain evidence="3 4">ITTG R7</strain>
    </source>
</reference>
<dbReference type="KEGG" id="emx:FKV68_00400"/>
<proteinExistence type="predicted"/>
<evidence type="ECO:0000313" key="4">
    <source>
        <dbReference type="Proteomes" id="UP000510721"/>
    </source>
</evidence>
<gene>
    <name evidence="3" type="ORF">FKV68_00400</name>
</gene>
<protein>
    <submittedName>
        <fullName evidence="3">Uncharacterized protein</fullName>
    </submittedName>
</protein>
<name>A0A859QEG7_9HYPH</name>
<organism evidence="3 4">
    <name type="scientific">Sinorhizobium mexicanum</name>
    <dbReference type="NCBI Taxonomy" id="375549"/>
    <lineage>
        <taxon>Bacteria</taxon>
        <taxon>Pseudomonadati</taxon>
        <taxon>Pseudomonadota</taxon>
        <taxon>Alphaproteobacteria</taxon>
        <taxon>Hyphomicrobiales</taxon>
        <taxon>Rhizobiaceae</taxon>
        <taxon>Sinorhizobium/Ensifer group</taxon>
        <taxon>Sinorhizobium</taxon>
    </lineage>
</organism>
<feature type="compositionally biased region" description="Polar residues" evidence="1">
    <location>
        <begin position="64"/>
        <end position="75"/>
    </location>
</feature>
<dbReference type="AlphaFoldDB" id="A0A859QEG7"/>